<evidence type="ECO:0000256" key="1">
    <source>
        <dbReference type="SAM" id="SignalP"/>
    </source>
</evidence>
<comment type="caution">
    <text evidence="2">The sequence shown here is derived from an EMBL/GenBank/DDBJ whole genome shotgun (WGS) entry which is preliminary data.</text>
</comment>
<dbReference type="Proteomes" id="UP000315312">
    <property type="component" value="Unassembled WGS sequence"/>
</dbReference>
<feature type="chain" id="PRO_5022932179" evidence="1">
    <location>
        <begin position="22"/>
        <end position="142"/>
    </location>
</feature>
<dbReference type="AlphaFoldDB" id="A0A562KCN1"/>
<dbReference type="EMBL" id="VLKM01000010">
    <property type="protein sequence ID" value="TWH92975.1"/>
    <property type="molecule type" value="Genomic_DNA"/>
</dbReference>
<organism evidence="2 3">
    <name type="scientific">Flavobacterium cheniae</name>
    <dbReference type="NCBI Taxonomy" id="295428"/>
    <lineage>
        <taxon>Bacteria</taxon>
        <taxon>Pseudomonadati</taxon>
        <taxon>Bacteroidota</taxon>
        <taxon>Flavobacteriia</taxon>
        <taxon>Flavobacteriales</taxon>
        <taxon>Flavobacteriaceae</taxon>
        <taxon>Flavobacterium</taxon>
    </lineage>
</organism>
<keyword evidence="1" id="KW-0732">Signal</keyword>
<evidence type="ECO:0000313" key="2">
    <source>
        <dbReference type="EMBL" id="TWH92975.1"/>
    </source>
</evidence>
<accession>A0A562KCN1</accession>
<keyword evidence="3" id="KW-1185">Reference proteome</keyword>
<feature type="signal peptide" evidence="1">
    <location>
        <begin position="1"/>
        <end position="21"/>
    </location>
</feature>
<reference evidence="2 3" key="1">
    <citation type="journal article" date="2015" name="Stand. Genomic Sci.">
        <title>Genomic Encyclopedia of Bacterial and Archaeal Type Strains, Phase III: the genomes of soil and plant-associated and newly described type strains.</title>
        <authorList>
            <person name="Whitman W.B."/>
            <person name="Woyke T."/>
            <person name="Klenk H.P."/>
            <person name="Zhou Y."/>
            <person name="Lilburn T.G."/>
            <person name="Beck B.J."/>
            <person name="De Vos P."/>
            <person name="Vandamme P."/>
            <person name="Eisen J.A."/>
            <person name="Garrity G."/>
            <person name="Hugenholtz P."/>
            <person name="Kyrpides N.C."/>
        </authorList>
    </citation>
    <scope>NUCLEOTIDE SEQUENCE [LARGE SCALE GENOMIC DNA]</scope>
    <source>
        <strain evidence="2 3">CGMCC 1.6844</strain>
    </source>
</reference>
<dbReference type="OrthoDB" id="1495038at2"/>
<sequence length="142" mass="16292">MKTFIKILFVLILANTQHSFSQSFPINIADNVSEWGAPINCEFNGYKMTVRVKLNKHMGTTCFYDVEFTNNSGKNFNGFAGINRPDDNTVYRHNAVQLKLKPGESVTYLNVEKRECKLSLSKKRDQVKICRDCNPYIAFILD</sequence>
<name>A0A562KCN1_9FLAO</name>
<proteinExistence type="predicted"/>
<evidence type="ECO:0000313" key="3">
    <source>
        <dbReference type="Proteomes" id="UP000315312"/>
    </source>
</evidence>
<gene>
    <name evidence="2" type="ORF">IP97_02298</name>
</gene>
<protein>
    <submittedName>
        <fullName evidence="2">Uncharacterized protein</fullName>
    </submittedName>
</protein>
<dbReference type="RefSeq" id="WP_133610713.1">
    <property type="nucleotide sequence ID" value="NZ_SNZC01000006.1"/>
</dbReference>